<gene>
    <name evidence="3" type="ORF">BDV25DRAFT_136160</name>
</gene>
<dbReference type="Gene3D" id="1.20.5.170">
    <property type="match status" value="1"/>
</dbReference>
<reference evidence="3 4" key="1">
    <citation type="submission" date="2019-04" db="EMBL/GenBank/DDBJ databases">
        <title>Friends and foes A comparative genomics study of 23 Aspergillus species from section Flavi.</title>
        <authorList>
            <consortium name="DOE Joint Genome Institute"/>
            <person name="Kjaerbolling I."/>
            <person name="Vesth T."/>
            <person name="Frisvad J.C."/>
            <person name="Nybo J.L."/>
            <person name="Theobald S."/>
            <person name="Kildgaard S."/>
            <person name="Isbrandt T."/>
            <person name="Kuo A."/>
            <person name="Sato A."/>
            <person name="Lyhne E.K."/>
            <person name="Kogle M.E."/>
            <person name="Wiebenga A."/>
            <person name="Kun R.S."/>
            <person name="Lubbers R.J."/>
            <person name="Makela M.R."/>
            <person name="Barry K."/>
            <person name="Chovatia M."/>
            <person name="Clum A."/>
            <person name="Daum C."/>
            <person name="Haridas S."/>
            <person name="He G."/>
            <person name="LaButti K."/>
            <person name="Lipzen A."/>
            <person name="Mondo S."/>
            <person name="Riley R."/>
            <person name="Salamov A."/>
            <person name="Simmons B.A."/>
            <person name="Magnuson J.K."/>
            <person name="Henrissat B."/>
            <person name="Mortensen U.H."/>
            <person name="Larsen T.O."/>
            <person name="Devries R.P."/>
            <person name="Grigoriev I.V."/>
            <person name="Machida M."/>
            <person name="Baker S.E."/>
            <person name="Andersen M.R."/>
        </authorList>
    </citation>
    <scope>NUCLEOTIDE SEQUENCE [LARGE SCALE GENOMIC DNA]</scope>
    <source>
        <strain evidence="3 4">IBT 18842</strain>
    </source>
</reference>
<evidence type="ECO:0000259" key="2">
    <source>
        <dbReference type="PROSITE" id="PS00036"/>
    </source>
</evidence>
<evidence type="ECO:0000256" key="1">
    <source>
        <dbReference type="SAM" id="MobiDB-lite"/>
    </source>
</evidence>
<evidence type="ECO:0000313" key="4">
    <source>
        <dbReference type="Proteomes" id="UP000325780"/>
    </source>
</evidence>
<dbReference type="OrthoDB" id="4496773at2759"/>
<keyword evidence="4" id="KW-1185">Reference proteome</keyword>
<proteinExistence type="predicted"/>
<sequence>MRAQDDRTTGQRQDQDPVERRRLQNRLSQRNHRRKIRDRIAKLQERVIASELKAAATLNGWNFNPPPQLSNPMPPFEMDRKAPQTANTALMPMMSYNLPCSPGTCYCNSTAQGFVYEAPKDLHPPSSPGVMTSGVCSPTMNATPLDIAPPGFVQDITPQISQDSFISQPSSIYYIVATEAAPTRPKTIILLPQDQSQGHLPLNLTYQNQPPTPGPSPTSNPNVSQNHNPNPNPNPVDWMSGASSPNCLLQPLDGYARME</sequence>
<accession>A0A5N6U6G8</accession>
<dbReference type="PANTHER" id="PTHR39607:SF3">
    <property type="entry name" value="BZIP DOMAIN-CONTAINING PROTEIN"/>
    <property type="match status" value="1"/>
</dbReference>
<name>A0A5N6U6G8_ASPAV</name>
<dbReference type="InterPro" id="IPR052635">
    <property type="entry name" value="Sec_Metab_Biosynth_Reg"/>
</dbReference>
<dbReference type="EMBL" id="ML742031">
    <property type="protein sequence ID" value="KAE8154235.1"/>
    <property type="molecule type" value="Genomic_DNA"/>
</dbReference>
<feature type="region of interest" description="Disordered" evidence="1">
    <location>
        <begin position="199"/>
        <end position="244"/>
    </location>
</feature>
<dbReference type="Proteomes" id="UP000325780">
    <property type="component" value="Unassembled WGS sequence"/>
</dbReference>
<dbReference type="SUPFAM" id="SSF57959">
    <property type="entry name" value="Leucine zipper domain"/>
    <property type="match status" value="1"/>
</dbReference>
<dbReference type="AlphaFoldDB" id="A0A5N6U6G8"/>
<feature type="region of interest" description="Disordered" evidence="1">
    <location>
        <begin position="1"/>
        <end position="36"/>
    </location>
</feature>
<feature type="domain" description="BZIP" evidence="2">
    <location>
        <begin position="20"/>
        <end position="35"/>
    </location>
</feature>
<dbReference type="InterPro" id="IPR046347">
    <property type="entry name" value="bZIP_sf"/>
</dbReference>
<feature type="compositionally biased region" description="Low complexity" evidence="1">
    <location>
        <begin position="219"/>
        <end position="229"/>
    </location>
</feature>
<organism evidence="3 4">
    <name type="scientific">Aspergillus avenaceus</name>
    <dbReference type="NCBI Taxonomy" id="36643"/>
    <lineage>
        <taxon>Eukaryota</taxon>
        <taxon>Fungi</taxon>
        <taxon>Dikarya</taxon>
        <taxon>Ascomycota</taxon>
        <taxon>Pezizomycotina</taxon>
        <taxon>Eurotiomycetes</taxon>
        <taxon>Eurotiomycetidae</taxon>
        <taxon>Eurotiales</taxon>
        <taxon>Aspergillaceae</taxon>
        <taxon>Aspergillus</taxon>
        <taxon>Aspergillus subgen. Circumdati</taxon>
    </lineage>
</organism>
<dbReference type="CDD" id="cd14688">
    <property type="entry name" value="bZIP_YAP"/>
    <property type="match status" value="1"/>
</dbReference>
<evidence type="ECO:0000313" key="3">
    <source>
        <dbReference type="EMBL" id="KAE8154235.1"/>
    </source>
</evidence>
<feature type="compositionally biased region" description="Basic and acidic residues" evidence="1">
    <location>
        <begin position="1"/>
        <end position="22"/>
    </location>
</feature>
<dbReference type="PANTHER" id="PTHR39607">
    <property type="entry name" value="XANTHOCILLIN BIOSYNTHESIS CLUSTER TRANSCRIPTION FACTOR XANC-RELATED"/>
    <property type="match status" value="1"/>
</dbReference>
<dbReference type="InterPro" id="IPR004827">
    <property type="entry name" value="bZIP"/>
</dbReference>
<protein>
    <recommendedName>
        <fullName evidence="2">BZIP domain-containing protein</fullName>
    </recommendedName>
</protein>
<dbReference type="PROSITE" id="PS00036">
    <property type="entry name" value="BZIP_BASIC"/>
    <property type="match status" value="1"/>
</dbReference>
<dbReference type="GO" id="GO:0003700">
    <property type="term" value="F:DNA-binding transcription factor activity"/>
    <property type="evidence" value="ECO:0007669"/>
    <property type="project" value="InterPro"/>
</dbReference>